<evidence type="ECO:0000256" key="2">
    <source>
        <dbReference type="SAM" id="Phobius"/>
    </source>
</evidence>
<reference evidence="4" key="1">
    <citation type="submission" date="2023-07" db="EMBL/GenBank/DDBJ databases">
        <authorList>
            <person name="Luz R."/>
            <person name="Cordeiro R."/>
            <person name="Fonseca A."/>
            <person name="Goncalves V."/>
        </authorList>
    </citation>
    <scope>NUCLEOTIDE SEQUENCE [LARGE SCALE GENOMIC DNA]</scope>
    <source>
        <strain evidence="4">BACA0444</strain>
    </source>
</reference>
<dbReference type="Proteomes" id="UP001268256">
    <property type="component" value="Unassembled WGS sequence"/>
</dbReference>
<keyword evidence="4" id="KW-1185">Reference proteome</keyword>
<keyword evidence="2" id="KW-1133">Transmembrane helix</keyword>
<dbReference type="RefSeq" id="WP_322878059.1">
    <property type="nucleotide sequence ID" value="NZ_JAVMIP010000006.1"/>
</dbReference>
<evidence type="ECO:0008006" key="5">
    <source>
        <dbReference type="Google" id="ProtNLM"/>
    </source>
</evidence>
<dbReference type="AlphaFoldDB" id="A0AAE4FR78"/>
<evidence type="ECO:0000313" key="4">
    <source>
        <dbReference type="Proteomes" id="UP001268256"/>
    </source>
</evidence>
<organism evidence="3 4">
    <name type="scientific">Pseudocalidococcus azoricus BACA0444</name>
    <dbReference type="NCBI Taxonomy" id="2918990"/>
    <lineage>
        <taxon>Bacteria</taxon>
        <taxon>Bacillati</taxon>
        <taxon>Cyanobacteriota</taxon>
        <taxon>Cyanophyceae</taxon>
        <taxon>Acaryochloridales</taxon>
        <taxon>Thermosynechococcaceae</taxon>
        <taxon>Pseudocalidococcus</taxon>
        <taxon>Pseudocalidococcus azoricus</taxon>
    </lineage>
</organism>
<feature type="transmembrane region" description="Helical" evidence="2">
    <location>
        <begin position="50"/>
        <end position="72"/>
    </location>
</feature>
<name>A0AAE4FR78_9CYAN</name>
<evidence type="ECO:0000256" key="1">
    <source>
        <dbReference type="SAM" id="MobiDB-lite"/>
    </source>
</evidence>
<feature type="region of interest" description="Disordered" evidence="1">
    <location>
        <begin position="1"/>
        <end position="27"/>
    </location>
</feature>
<keyword evidence="2" id="KW-0472">Membrane</keyword>
<protein>
    <recommendedName>
        <fullName evidence="5">Transmembrane protein</fullName>
    </recommendedName>
</protein>
<sequence length="114" mass="12648">MMPPEDSHSSQLSQFLHRHRPVPPPALGDLETQIMGQVLREAQTSKGQRVWLWGLLSLLLVGSGGLVMTQLLRPQALTASELSELDLYVAERWESLFSTAEESMPTTVFSSSLD</sequence>
<dbReference type="EMBL" id="JAVMIP010000006">
    <property type="protein sequence ID" value="MDS3860794.1"/>
    <property type="molecule type" value="Genomic_DNA"/>
</dbReference>
<proteinExistence type="predicted"/>
<gene>
    <name evidence="3" type="ORF">RIF25_08195</name>
</gene>
<keyword evidence="2" id="KW-0812">Transmembrane</keyword>
<evidence type="ECO:0000313" key="3">
    <source>
        <dbReference type="EMBL" id="MDS3860794.1"/>
    </source>
</evidence>
<accession>A0AAE4FR78</accession>
<comment type="caution">
    <text evidence="3">The sequence shown here is derived from an EMBL/GenBank/DDBJ whole genome shotgun (WGS) entry which is preliminary data.</text>
</comment>